<accession>A0ABT5VIA9</accession>
<dbReference type="EMBL" id="JAOTPO010000013">
    <property type="protein sequence ID" value="MDE5415052.1"/>
    <property type="molecule type" value="Genomic_DNA"/>
</dbReference>
<dbReference type="Proteomes" id="UP001148125">
    <property type="component" value="Unassembled WGS sequence"/>
</dbReference>
<proteinExistence type="predicted"/>
<keyword evidence="2" id="KW-1185">Reference proteome</keyword>
<evidence type="ECO:0000313" key="1">
    <source>
        <dbReference type="EMBL" id="MDE5415052.1"/>
    </source>
</evidence>
<gene>
    <name evidence="1" type="ORF">N7Z68_16945</name>
</gene>
<organism evidence="1 2">
    <name type="scientific">Alkalihalobacterium chitinilyticum</name>
    <dbReference type="NCBI Taxonomy" id="2980103"/>
    <lineage>
        <taxon>Bacteria</taxon>
        <taxon>Bacillati</taxon>
        <taxon>Bacillota</taxon>
        <taxon>Bacilli</taxon>
        <taxon>Bacillales</taxon>
        <taxon>Bacillaceae</taxon>
        <taxon>Alkalihalobacterium</taxon>
    </lineage>
</organism>
<sequence>MESYQIKHMIIDDDFEGDPSVTAEFTYDDKDYSVTFHKTDLELMNSWLFASDTTLPANLPDAMIESLREDIKKKM</sequence>
<name>A0ABT5VIA9_9BACI</name>
<reference evidence="1" key="1">
    <citation type="submission" date="2024-05" db="EMBL/GenBank/DDBJ databases">
        <title>Alkalihalobacillus sp. strain MEB203 novel alkaliphilic bacterium from Lonar Lake, India.</title>
        <authorList>
            <person name="Joshi A."/>
            <person name="Thite S."/>
            <person name="Mengade P."/>
        </authorList>
    </citation>
    <scope>NUCLEOTIDE SEQUENCE</scope>
    <source>
        <strain evidence="1">MEB 203</strain>
    </source>
</reference>
<evidence type="ECO:0008006" key="3">
    <source>
        <dbReference type="Google" id="ProtNLM"/>
    </source>
</evidence>
<protein>
    <recommendedName>
        <fullName evidence="3">WYL domain-containing protein</fullName>
    </recommendedName>
</protein>
<dbReference type="RefSeq" id="WP_275119660.1">
    <property type="nucleotide sequence ID" value="NZ_JAOTPO010000013.1"/>
</dbReference>
<comment type="caution">
    <text evidence="1">The sequence shown here is derived from an EMBL/GenBank/DDBJ whole genome shotgun (WGS) entry which is preliminary data.</text>
</comment>
<evidence type="ECO:0000313" key="2">
    <source>
        <dbReference type="Proteomes" id="UP001148125"/>
    </source>
</evidence>